<dbReference type="InterPro" id="IPR059000">
    <property type="entry name" value="ATPase_P-type_domA"/>
</dbReference>
<evidence type="ECO:0000256" key="9">
    <source>
        <dbReference type="ARBA" id="ARBA00022840"/>
    </source>
</evidence>
<keyword evidence="13 16" id="KW-0472">Membrane</keyword>
<keyword evidence="3" id="KW-0813">Transport</keyword>
<dbReference type="SUPFAM" id="SSF56784">
    <property type="entry name" value="HAD-like"/>
    <property type="match status" value="1"/>
</dbReference>
<reference evidence="19 20" key="1">
    <citation type="submission" date="2017-07" db="EMBL/GenBank/DDBJ databases">
        <title>Paenibacillus herberti R33 genome sequencing and assembly.</title>
        <authorList>
            <person name="Su W."/>
        </authorList>
    </citation>
    <scope>NUCLEOTIDE SEQUENCE [LARGE SCALE GENOMIC DNA]</scope>
    <source>
        <strain evidence="19 20">R33</strain>
    </source>
</reference>
<dbReference type="NCBIfam" id="TIGR01494">
    <property type="entry name" value="ATPase_P-type"/>
    <property type="match status" value="1"/>
</dbReference>
<dbReference type="EMBL" id="NMUQ01000001">
    <property type="protein sequence ID" value="OXM16410.1"/>
    <property type="molecule type" value="Genomic_DNA"/>
</dbReference>
<evidence type="ECO:0000256" key="13">
    <source>
        <dbReference type="ARBA" id="ARBA00023136"/>
    </source>
</evidence>
<dbReference type="GO" id="GO:0005886">
    <property type="term" value="C:plasma membrane"/>
    <property type="evidence" value="ECO:0007669"/>
    <property type="project" value="UniProtKB-SubCell"/>
</dbReference>
<dbReference type="NCBIfam" id="TIGR01511">
    <property type="entry name" value="ATPase-IB1_Cu"/>
    <property type="match status" value="1"/>
</dbReference>
<comment type="subcellular location">
    <subcellularLocation>
        <location evidence="1">Cell membrane</location>
        <topology evidence="1">Multi-pass membrane protein</topology>
    </subcellularLocation>
</comment>
<dbReference type="InterPro" id="IPR023299">
    <property type="entry name" value="ATPase_P-typ_cyto_dom_N"/>
</dbReference>
<dbReference type="SUPFAM" id="SSF81653">
    <property type="entry name" value="Calcium ATPase, transduction domain A"/>
    <property type="match status" value="1"/>
</dbReference>
<evidence type="ECO:0000256" key="1">
    <source>
        <dbReference type="ARBA" id="ARBA00004651"/>
    </source>
</evidence>
<keyword evidence="9 16" id="KW-0067">ATP-binding</keyword>
<keyword evidence="6 16" id="KW-0812">Transmembrane</keyword>
<dbReference type="PROSITE" id="PS00154">
    <property type="entry name" value="ATPASE_E1_E2"/>
    <property type="match status" value="1"/>
</dbReference>
<dbReference type="PRINTS" id="PR00941">
    <property type="entry name" value="CDATPASE"/>
</dbReference>
<dbReference type="SFLD" id="SFLDG00002">
    <property type="entry name" value="C1.7:_P-type_atpase_like"/>
    <property type="match status" value="1"/>
</dbReference>
<dbReference type="NCBIfam" id="TIGR01512">
    <property type="entry name" value="ATPase-IB2_Cd"/>
    <property type="match status" value="1"/>
</dbReference>
<feature type="region of interest" description="Disordered" evidence="17">
    <location>
        <begin position="90"/>
        <end position="160"/>
    </location>
</feature>
<dbReference type="PROSITE" id="PS01229">
    <property type="entry name" value="COF_2"/>
    <property type="match status" value="1"/>
</dbReference>
<dbReference type="EC" id="7.2.2.21" evidence="14"/>
<evidence type="ECO:0000256" key="7">
    <source>
        <dbReference type="ARBA" id="ARBA00022723"/>
    </source>
</evidence>
<dbReference type="GO" id="GO:0046872">
    <property type="term" value="F:metal ion binding"/>
    <property type="evidence" value="ECO:0007669"/>
    <property type="project" value="UniProtKB-KW"/>
</dbReference>
<keyword evidence="4" id="KW-0104">Cadmium</keyword>
<keyword evidence="12" id="KW-0406">Ion transport</keyword>
<feature type="domain" description="P-type ATPase A" evidence="18">
    <location>
        <begin position="276"/>
        <end position="375"/>
    </location>
</feature>
<dbReference type="FunFam" id="2.70.150.10:FF:000002">
    <property type="entry name" value="Copper-transporting ATPase 1, putative"/>
    <property type="match status" value="1"/>
</dbReference>
<dbReference type="InterPro" id="IPR008250">
    <property type="entry name" value="ATPase_P-typ_transduc_dom_A_sf"/>
</dbReference>
<proteinExistence type="inferred from homology"/>
<dbReference type="InterPro" id="IPR006121">
    <property type="entry name" value="HMA_dom"/>
</dbReference>
<evidence type="ECO:0000313" key="19">
    <source>
        <dbReference type="EMBL" id="OXM16410.1"/>
    </source>
</evidence>
<feature type="transmembrane region" description="Helical" evidence="16">
    <location>
        <begin position="751"/>
        <end position="774"/>
    </location>
</feature>
<feature type="transmembrane region" description="Helical" evidence="16">
    <location>
        <begin position="725"/>
        <end position="745"/>
    </location>
</feature>
<evidence type="ECO:0000259" key="18">
    <source>
        <dbReference type="Pfam" id="PF00122"/>
    </source>
</evidence>
<evidence type="ECO:0000313" key="20">
    <source>
        <dbReference type="Proteomes" id="UP000215145"/>
    </source>
</evidence>
<sequence length="788" mass="84894">MNEFRVKGLSCGNCAMDLERQIRKLPHGEGATLHYSSARLVVDERIEMDRVRKILKSDGAIIQAALNGPGSAAALKAPFPMAEQANSCSSSDCGCSTDGDKHNHSHDHNHDHSHDHASHNHSHGDSQHEHSHGDHSHAHSHAGHGHDHAHGDDDHHGHDHSHSVGKGIYIELGISFALFLVALVAENSFPYSIIVILYLAAIGLSGWRTFWKGLRNLVQLRFTMDTLMTVALIGAVAIQEWKEAALVAILFGINELLEGLGMNRARQSMEKLLNAAPKEAILLENGQKRSIAVSDLIEGHTVLVSAGAQIPSDGTILTGNSSVNEAAITGESIPVDKQAGDTVFGGSLNQEGSLTIRIDKAFKQSSLAKILQLVQEAQESKTPTELFINRFSRYYTPAIMIIAALVMLIPPLFFGGEWRHWLYEGLAVLIVGCPCALILSSPVAILAGITKLAREGILVKGGAFLEQLGRIKIIAFDKTGTLTKGKPHVAAVQSWDDRFLPVTASMESGSSHPLATAIMSYMKEQRVEHETIETQTALGRGLTATIDGKSYVLGSPQLLDQLELSNAPEAKEKIESYREQGLTLVLLADESKVLGIFGLSDELRPETPEVVKELHRAGISRTVMLTGDHAISAKRMAEASGVRDYEASLLPEDKVDRIKELRKAGRVAMIGDGINDAPALATADLGIAMGKGTDSAIETADLVLMQDHLGKLPSAIRTAKLTNRIIAFNISISLGLKIIALLMTIPGWLTLWIAILSDMGATILVSLVSMILLLPSRKASSSTTSQAS</sequence>
<evidence type="ECO:0000256" key="15">
    <source>
        <dbReference type="ARBA" id="ARBA00049338"/>
    </source>
</evidence>
<dbReference type="NCBIfam" id="TIGR01525">
    <property type="entry name" value="ATPase-IB_hvy"/>
    <property type="match status" value="1"/>
</dbReference>
<keyword evidence="5" id="KW-0597">Phosphoprotein</keyword>
<keyword evidence="10" id="KW-1278">Translocase</keyword>
<dbReference type="GO" id="GO:0005524">
    <property type="term" value="F:ATP binding"/>
    <property type="evidence" value="ECO:0007669"/>
    <property type="project" value="UniProtKB-UniRule"/>
</dbReference>
<dbReference type="SUPFAM" id="SSF55008">
    <property type="entry name" value="HMA, heavy metal-associated domain"/>
    <property type="match status" value="1"/>
</dbReference>
<dbReference type="Gene3D" id="2.70.150.10">
    <property type="entry name" value="Calcium-transporting ATPase, cytoplasmic transduction domain A"/>
    <property type="match status" value="1"/>
</dbReference>
<dbReference type="InterPro" id="IPR044492">
    <property type="entry name" value="P_typ_ATPase_HD_dom"/>
</dbReference>
<dbReference type="Gene3D" id="3.40.1110.10">
    <property type="entry name" value="Calcium-transporting ATPase, cytoplasmic domain N"/>
    <property type="match status" value="1"/>
</dbReference>
<comment type="similarity">
    <text evidence="2 16">Belongs to the cation transport ATPase (P-type) (TC 3.A.3) family. Type IB subfamily.</text>
</comment>
<keyword evidence="7 16" id="KW-0479">Metal-binding</keyword>
<dbReference type="SFLD" id="SFLDS00003">
    <property type="entry name" value="Haloacid_Dehalogenase"/>
    <property type="match status" value="1"/>
</dbReference>
<evidence type="ECO:0000256" key="2">
    <source>
        <dbReference type="ARBA" id="ARBA00006024"/>
    </source>
</evidence>
<dbReference type="SFLD" id="SFLDF00027">
    <property type="entry name" value="p-type_atpase"/>
    <property type="match status" value="1"/>
</dbReference>
<dbReference type="Pfam" id="PF00122">
    <property type="entry name" value="E1-E2_ATPase"/>
    <property type="match status" value="1"/>
</dbReference>
<keyword evidence="20" id="KW-1185">Reference proteome</keyword>
<feature type="transmembrane region" description="Helical" evidence="16">
    <location>
        <begin position="191"/>
        <end position="210"/>
    </location>
</feature>
<evidence type="ECO:0000256" key="4">
    <source>
        <dbReference type="ARBA" id="ARBA00022539"/>
    </source>
</evidence>
<feature type="transmembrane region" description="Helical" evidence="16">
    <location>
        <begin position="426"/>
        <end position="449"/>
    </location>
</feature>
<evidence type="ECO:0000256" key="16">
    <source>
        <dbReference type="RuleBase" id="RU362081"/>
    </source>
</evidence>
<dbReference type="SUPFAM" id="SSF81665">
    <property type="entry name" value="Calcium ATPase, transmembrane domain M"/>
    <property type="match status" value="1"/>
</dbReference>
<keyword evidence="8 16" id="KW-0547">Nucleotide-binding</keyword>
<dbReference type="InterPro" id="IPR023214">
    <property type="entry name" value="HAD_sf"/>
</dbReference>
<dbReference type="Gene3D" id="3.30.70.100">
    <property type="match status" value="1"/>
</dbReference>
<dbReference type="GO" id="GO:0008551">
    <property type="term" value="F:P-type cadmium transporter activity"/>
    <property type="evidence" value="ECO:0007669"/>
    <property type="project" value="UniProtKB-EC"/>
</dbReference>
<feature type="transmembrane region" description="Helical" evidence="16">
    <location>
        <begin position="168"/>
        <end position="185"/>
    </location>
</feature>
<organism evidence="19 20">
    <name type="scientific">Paenibacillus herberti</name>
    <dbReference type="NCBI Taxonomy" id="1619309"/>
    <lineage>
        <taxon>Bacteria</taxon>
        <taxon>Bacillati</taxon>
        <taxon>Bacillota</taxon>
        <taxon>Bacilli</taxon>
        <taxon>Bacillales</taxon>
        <taxon>Paenibacillaceae</taxon>
        <taxon>Paenibacillus</taxon>
    </lineage>
</organism>
<feature type="compositionally biased region" description="Basic and acidic residues" evidence="17">
    <location>
        <begin position="144"/>
        <end position="160"/>
    </location>
</feature>
<evidence type="ECO:0000256" key="3">
    <source>
        <dbReference type="ARBA" id="ARBA00022448"/>
    </source>
</evidence>
<gene>
    <name evidence="19" type="ORF">CGZ75_06975</name>
</gene>
<dbReference type="InterPro" id="IPR027256">
    <property type="entry name" value="P-typ_ATPase_IB"/>
</dbReference>
<protein>
    <recommendedName>
        <fullName evidence="14">Cd(2+)-exporting ATPase</fullName>
        <ecNumber evidence="14">7.2.2.21</ecNumber>
    </recommendedName>
</protein>
<comment type="catalytic activity">
    <reaction evidence="15">
        <text>Cd(2+)(in) + ATP + H2O = Cd(2+)(out) + ADP + phosphate + H(+)</text>
        <dbReference type="Rhea" id="RHEA:12132"/>
        <dbReference type="ChEBI" id="CHEBI:15377"/>
        <dbReference type="ChEBI" id="CHEBI:15378"/>
        <dbReference type="ChEBI" id="CHEBI:30616"/>
        <dbReference type="ChEBI" id="CHEBI:43474"/>
        <dbReference type="ChEBI" id="CHEBI:48775"/>
        <dbReference type="ChEBI" id="CHEBI:456216"/>
        <dbReference type="EC" id="7.2.2.21"/>
    </reaction>
</comment>
<dbReference type="CDD" id="cd00371">
    <property type="entry name" value="HMA"/>
    <property type="match status" value="1"/>
</dbReference>
<keyword evidence="16" id="KW-1003">Cell membrane</keyword>
<dbReference type="Proteomes" id="UP000215145">
    <property type="component" value="Unassembled WGS sequence"/>
</dbReference>
<dbReference type="InterPro" id="IPR036163">
    <property type="entry name" value="HMA_dom_sf"/>
</dbReference>
<dbReference type="InterPro" id="IPR051014">
    <property type="entry name" value="Cation_Transport_ATPase_IB"/>
</dbReference>
<dbReference type="InterPro" id="IPR023298">
    <property type="entry name" value="ATPase_P-typ_TM_dom_sf"/>
</dbReference>
<dbReference type="PRINTS" id="PR00119">
    <property type="entry name" value="CATATPASE"/>
</dbReference>
<dbReference type="GO" id="GO:0016887">
    <property type="term" value="F:ATP hydrolysis activity"/>
    <property type="evidence" value="ECO:0007669"/>
    <property type="project" value="InterPro"/>
</dbReference>
<comment type="caution">
    <text evidence="19">The sequence shown here is derived from an EMBL/GenBank/DDBJ whole genome shotgun (WGS) entry which is preliminary data.</text>
</comment>
<dbReference type="Gene3D" id="3.40.50.1000">
    <property type="entry name" value="HAD superfamily/HAD-like"/>
    <property type="match status" value="1"/>
</dbReference>
<evidence type="ECO:0000256" key="11">
    <source>
        <dbReference type="ARBA" id="ARBA00022989"/>
    </source>
</evidence>
<dbReference type="AlphaFoldDB" id="A0A229P2S6"/>
<feature type="transmembrane region" description="Helical" evidence="16">
    <location>
        <begin position="394"/>
        <end position="414"/>
    </location>
</feature>
<dbReference type="PANTHER" id="PTHR48085:SF5">
    <property type="entry name" value="CADMIUM_ZINC-TRANSPORTING ATPASE HMA4-RELATED"/>
    <property type="match status" value="1"/>
</dbReference>
<keyword evidence="11 16" id="KW-1133">Transmembrane helix</keyword>
<evidence type="ECO:0000256" key="8">
    <source>
        <dbReference type="ARBA" id="ARBA00022741"/>
    </source>
</evidence>
<dbReference type="InterPro" id="IPR001757">
    <property type="entry name" value="P_typ_ATPase"/>
</dbReference>
<dbReference type="OrthoDB" id="9813266at2"/>
<evidence type="ECO:0000256" key="12">
    <source>
        <dbReference type="ARBA" id="ARBA00023065"/>
    </source>
</evidence>
<evidence type="ECO:0000256" key="17">
    <source>
        <dbReference type="SAM" id="MobiDB-lite"/>
    </source>
</evidence>
<evidence type="ECO:0000256" key="14">
    <source>
        <dbReference type="ARBA" id="ARBA00039103"/>
    </source>
</evidence>
<evidence type="ECO:0000256" key="5">
    <source>
        <dbReference type="ARBA" id="ARBA00022553"/>
    </source>
</evidence>
<dbReference type="Pfam" id="PF00702">
    <property type="entry name" value="Hydrolase"/>
    <property type="match status" value="1"/>
</dbReference>
<evidence type="ECO:0000256" key="10">
    <source>
        <dbReference type="ARBA" id="ARBA00022967"/>
    </source>
</evidence>
<dbReference type="InterPro" id="IPR018303">
    <property type="entry name" value="ATPase_P-typ_P_site"/>
</dbReference>
<accession>A0A229P2S6</accession>
<dbReference type="InterPro" id="IPR036412">
    <property type="entry name" value="HAD-like_sf"/>
</dbReference>
<dbReference type="PANTHER" id="PTHR48085">
    <property type="entry name" value="CADMIUM/ZINC-TRANSPORTING ATPASE HMA2-RELATED"/>
    <property type="match status" value="1"/>
</dbReference>
<name>A0A229P2S6_9BACL</name>
<evidence type="ECO:0000256" key="6">
    <source>
        <dbReference type="ARBA" id="ARBA00022692"/>
    </source>
</evidence>
<feature type="compositionally biased region" description="Basic and acidic residues" evidence="17">
    <location>
        <begin position="98"/>
        <end position="137"/>
    </location>
</feature>